<evidence type="ECO:0000313" key="7">
    <source>
        <dbReference type="Proteomes" id="UP001152803"/>
    </source>
</evidence>
<dbReference type="InterPro" id="IPR035992">
    <property type="entry name" value="Ricin_B-like_lectins"/>
</dbReference>
<evidence type="ECO:0000256" key="1">
    <source>
        <dbReference type="ARBA" id="ARBA00009646"/>
    </source>
</evidence>
<feature type="region of interest" description="Disordered" evidence="4">
    <location>
        <begin position="853"/>
        <end position="1049"/>
    </location>
</feature>
<keyword evidence="7" id="KW-1185">Reference proteome</keyword>
<feature type="region of interest" description="Disordered" evidence="4">
    <location>
        <begin position="46"/>
        <end position="109"/>
    </location>
</feature>
<feature type="compositionally biased region" description="Low complexity" evidence="4">
    <location>
        <begin position="256"/>
        <end position="285"/>
    </location>
</feature>
<feature type="compositionally biased region" description="Acidic residues" evidence="4">
    <location>
        <begin position="149"/>
        <end position="158"/>
    </location>
</feature>
<comment type="similarity">
    <text evidence="1">Belongs to the beta/gamma-crystallin family.</text>
</comment>
<feature type="compositionally biased region" description="Basic and acidic residues" evidence="4">
    <location>
        <begin position="669"/>
        <end position="679"/>
    </location>
</feature>
<dbReference type="InterPro" id="IPR050252">
    <property type="entry name" value="Beta/Gamma-Crystallin"/>
</dbReference>
<feature type="compositionally biased region" description="Polar residues" evidence="4">
    <location>
        <begin position="326"/>
        <end position="338"/>
    </location>
</feature>
<feature type="region of interest" description="Disordered" evidence="4">
    <location>
        <begin position="389"/>
        <end position="418"/>
    </location>
</feature>
<feature type="compositionally biased region" description="Basic and acidic residues" evidence="4">
    <location>
        <begin position="166"/>
        <end position="176"/>
    </location>
</feature>
<dbReference type="Pfam" id="PF00652">
    <property type="entry name" value="Ricin_B_lectin"/>
    <property type="match status" value="1"/>
</dbReference>
<evidence type="ECO:0000256" key="4">
    <source>
        <dbReference type="SAM" id="MobiDB-lite"/>
    </source>
</evidence>
<dbReference type="OrthoDB" id="8823304at2759"/>
<feature type="region of interest" description="Disordered" evidence="4">
    <location>
        <begin position="595"/>
        <end position="833"/>
    </location>
</feature>
<dbReference type="Proteomes" id="UP001152803">
    <property type="component" value="Unassembled WGS sequence"/>
</dbReference>
<feature type="compositionally biased region" description="Basic and acidic residues" evidence="4">
    <location>
        <begin position="940"/>
        <end position="954"/>
    </location>
</feature>
<feature type="compositionally biased region" description="Basic and acidic residues" evidence="4">
    <location>
        <begin position="452"/>
        <end position="470"/>
    </location>
</feature>
<dbReference type="GO" id="GO:0007601">
    <property type="term" value="P:visual perception"/>
    <property type="evidence" value="ECO:0007669"/>
    <property type="project" value="TreeGrafter"/>
</dbReference>
<dbReference type="EMBL" id="JAFJMO010000009">
    <property type="protein sequence ID" value="KAJ8268177.1"/>
    <property type="molecule type" value="Genomic_DNA"/>
</dbReference>
<dbReference type="PRINTS" id="PR01367">
    <property type="entry name" value="BGCRYSTALLIN"/>
</dbReference>
<dbReference type="SUPFAM" id="SSF50370">
    <property type="entry name" value="Ricin B-like lectins"/>
    <property type="match status" value="1"/>
</dbReference>
<feature type="compositionally biased region" description="Pro residues" evidence="4">
    <location>
        <begin position="879"/>
        <end position="890"/>
    </location>
</feature>
<dbReference type="GO" id="GO:0005212">
    <property type="term" value="F:structural constituent of eye lens"/>
    <property type="evidence" value="ECO:0007669"/>
    <property type="project" value="TreeGrafter"/>
</dbReference>
<comment type="caution">
    <text evidence="6">The sequence shown here is derived from an EMBL/GenBank/DDBJ whole genome shotgun (WGS) entry which is preliminary data.</text>
</comment>
<proteinExistence type="inferred from homology"/>
<feature type="domain" description="Beta/gamma crystallin 'Greek key'" evidence="5">
    <location>
        <begin position="1697"/>
        <end position="1738"/>
    </location>
</feature>
<dbReference type="InterPro" id="IPR000772">
    <property type="entry name" value="Ricin_B_lectin"/>
</dbReference>
<feature type="domain" description="Beta/gamma crystallin 'Greek key'" evidence="5">
    <location>
        <begin position="1569"/>
        <end position="1606"/>
    </location>
</feature>
<feature type="compositionally biased region" description="Polar residues" evidence="4">
    <location>
        <begin position="1014"/>
        <end position="1027"/>
    </location>
</feature>
<feature type="compositionally biased region" description="Pro residues" evidence="4">
    <location>
        <begin position="180"/>
        <end position="191"/>
    </location>
</feature>
<feature type="region of interest" description="Disordered" evidence="4">
    <location>
        <begin position="123"/>
        <end position="363"/>
    </location>
</feature>
<organism evidence="6 7">
    <name type="scientific">Conger conger</name>
    <name type="common">Conger eel</name>
    <name type="synonym">Muraena conger</name>
    <dbReference type="NCBI Taxonomy" id="82655"/>
    <lineage>
        <taxon>Eukaryota</taxon>
        <taxon>Metazoa</taxon>
        <taxon>Chordata</taxon>
        <taxon>Craniata</taxon>
        <taxon>Vertebrata</taxon>
        <taxon>Euteleostomi</taxon>
        <taxon>Actinopterygii</taxon>
        <taxon>Neopterygii</taxon>
        <taxon>Teleostei</taxon>
        <taxon>Anguilliformes</taxon>
        <taxon>Congridae</taxon>
        <taxon>Conger</taxon>
    </lineage>
</organism>
<feature type="compositionally biased region" description="Polar residues" evidence="4">
    <location>
        <begin position="1038"/>
        <end position="1049"/>
    </location>
</feature>
<keyword evidence="3" id="KW-0175">Coiled coil</keyword>
<dbReference type="Pfam" id="PF00030">
    <property type="entry name" value="Crystall"/>
    <property type="match status" value="6"/>
</dbReference>
<protein>
    <recommendedName>
        <fullName evidence="5">Beta/gamma crystallin 'Greek key' domain-containing protein</fullName>
    </recommendedName>
</protein>
<dbReference type="SMART" id="SM00458">
    <property type="entry name" value="RICIN"/>
    <property type="match status" value="1"/>
</dbReference>
<dbReference type="Gene3D" id="2.60.20.10">
    <property type="entry name" value="Crystallins"/>
    <property type="match status" value="6"/>
</dbReference>
<dbReference type="SUPFAM" id="SSF49695">
    <property type="entry name" value="gamma-Crystallin-like"/>
    <property type="match status" value="3"/>
</dbReference>
<evidence type="ECO:0000256" key="2">
    <source>
        <dbReference type="ARBA" id="ARBA00022737"/>
    </source>
</evidence>
<evidence type="ECO:0000256" key="3">
    <source>
        <dbReference type="SAM" id="Coils"/>
    </source>
</evidence>
<feature type="region of interest" description="Disordered" evidence="4">
    <location>
        <begin position="1231"/>
        <end position="1261"/>
    </location>
</feature>
<name>A0A9Q1DEB5_CONCO</name>
<sequence length="1874" mass="206764">MAKKSLSTKNKLKSLFSKSEVNLEESAENDVSGSDGGKILKLFKWKKKKKTEPEADKTEEKTVSQTELDGSGTGLDKDGIDWPNGGNGKKLKMYGTAPRSKKGLLSYSETDLHKPRKFKTFSFAWKKKSKQRATTPSHNATGPDTPQGQEEDDLEESVDLTPDPGHATDRRVRFSDPEPPEPLVNLPPPYGPVDQSKPYKEIPDTPAVPAGTAPVHVGGEEGQEVQAKGPDEPAPLTGRGEEREEERGEEHEEEQSSAASAALAALSRAVSLRSGLPNTEPASPSRSPPTPPVAPDTDSPLPETDLPHDDASLLKNEISEMAGPISSLSEPVASNTDLSFPKIQLSDTPIPDSDLSPDEASFPKTDIYQPANIGLSLPLHLKVDLPSPGLSVTEDLHPFNPSADDLERSHPDTADQDSTVNFSVKIPDTISDRQEAGMQEDELDRGLAAAETDRQCEGGQEPRWDTEHIPRGPQENETGDVIVVAPPNQEEDLDGQGEVGVPYQECKDGGLIEETKEELEQWREDRQRQEETAEKAIEKVAAGRLNLEEVEVEGQDGEKVAEALKEEGKRGLQVEYLEVLGQKEQVKEEMEVEVEQRPQLPAMKPDSPVQQDCVPQESPAVQASRFLDDLSGPWGPAEESVSPEVEEDPDTMNSGYGVLSTTLTVKPAVPRDVKEDGRQRFHKVSLVSGYDEPGRDRSSSPVAGRYELERSPTGSETLRVFLSREEKSEPQPGSESLGPLKSGYSPAFLDTPRLPSADTNHGAGFAAPSPEEPGSYGNGGLSSERSEVHSSWEPEPGRWDRAELAAPAEERGREGEINSGSDSHWLTDGGFSPTQADVPFSGVFTATRVNLLPSPTSPELGSPYDMDTLVDTLKSMDPPQRPRLSRPPPLSTMASLPPIVEDSPVQAPKVQNGTSSPLSLPMDLGLKWNLSKDPVSPLEMMKRQAEVDGGDQRSRPLPLRASADSSIVFRKIPPASPSPEGPATSPQLNGGPSPSPSRLDGSLLFSSYRLENGKPQSTRPLTRTASLPDSGPKERLSSGPSLSAADPQTTSRYERLSFLMSPSVSLPDAPEPARISRPPALSLGPLGELGFSLGPSSPMDLLHSPSMESHSILQRSLSVESPLAKMGSYIPPQQEPERPAVIKYRAFPDAYRTKEKEHGKLNPRPGKLLIYTQPGLKGERIEIRGDVLDATTWDLPETIYIRVIRGGWVLYEKPNFKGEKVALDEEDVELPYPFRSPEEEQEVEGEKNGQKEGEEEVKSQPSRKFVIGSMRRAVRDYSVPEISLFPEENAEGKKVIFRDTSEDARIFGYPVKANSIIIKAGLWLVYAHPFMQGVPRVLEVGGYTNPAAWGVTKPYVGSVHPLKIGEPRVEKPNEPKLVVFDKPYFSGKSRDVYTHLRDFLTRTDMKQTAFMSSAGSIKVVGGCWVGYSKEGFRGHQYLLEEGEYQDWRVWGGCDSELRSVRLIRADFTEPVLVMIAQPEEEEQEEEKMTFEVTEAIPDVEPFNYPTSTQSIHVLSGAWIAYSHVDFSGNQYILEKGFYNNPGDWGASDNKICSIQPILLAPTETPTNRNQVLLYSEPDFQGQCQLCQENKDSLPEEFLIKSCRVLRGSWVVYEGREYSGNLYILPEGDYPNLNSMGCPPSCSLRSLKIVPLIFAVPSISLFGLECFEGREVTLETEMGNLVDEGFNNHVLSVRVNSGCWVVCEHSNYRGRQILLEPIEVPNWLKFSGIPTIGSMHPIRQKRHFFRIKNQERGHFMSIQGGVEEMKSGRVVVTEEVESMSDIWFYQDGLIKNKLAPSMCLQVMGEVEEGAKVVLWSETRQPIQLWTAQTSGIIRSLTFQGTALDLKGGKTYDRNHVIIHRESEERPTQQWEIELL</sequence>
<dbReference type="PANTHER" id="PTHR11818">
    <property type="entry name" value="BETA/GAMMA CRYSTALLIN"/>
    <property type="match status" value="1"/>
</dbReference>
<dbReference type="GO" id="GO:0002088">
    <property type="term" value="P:lens development in camera-type eye"/>
    <property type="evidence" value="ECO:0007669"/>
    <property type="project" value="TreeGrafter"/>
</dbReference>
<feature type="compositionally biased region" description="Basic and acidic residues" evidence="4">
    <location>
        <begin position="51"/>
        <end position="62"/>
    </location>
</feature>
<dbReference type="InterPro" id="IPR001064">
    <property type="entry name" value="Beta/gamma_crystallin"/>
</dbReference>
<evidence type="ECO:0000313" key="6">
    <source>
        <dbReference type="EMBL" id="KAJ8268177.1"/>
    </source>
</evidence>
<feature type="compositionally biased region" description="Polar residues" evidence="4">
    <location>
        <begin position="909"/>
        <end position="918"/>
    </location>
</feature>
<gene>
    <name evidence="6" type="ORF">COCON_G00133490</name>
</gene>
<feature type="domain" description="Beta/gamma crystallin 'Greek key'" evidence="5">
    <location>
        <begin position="1422"/>
        <end position="1464"/>
    </location>
</feature>
<feature type="compositionally biased region" description="Polar residues" evidence="4">
    <location>
        <begin position="132"/>
        <end position="148"/>
    </location>
</feature>
<dbReference type="PANTHER" id="PTHR11818:SF50">
    <property type="entry name" value="BETA_GAMMA CRYSTALLIN DOMAIN-CONTAINING PROTEIN 2"/>
    <property type="match status" value="1"/>
</dbReference>
<feature type="domain" description="Beta/gamma crystallin 'Greek key'" evidence="5">
    <location>
        <begin position="1206"/>
        <end position="1250"/>
    </location>
</feature>
<reference evidence="6" key="1">
    <citation type="journal article" date="2023" name="Science">
        <title>Genome structures resolve the early diversification of teleost fishes.</title>
        <authorList>
            <person name="Parey E."/>
            <person name="Louis A."/>
            <person name="Montfort J."/>
            <person name="Bouchez O."/>
            <person name="Roques C."/>
            <person name="Iampietro C."/>
            <person name="Lluch J."/>
            <person name="Castinel A."/>
            <person name="Donnadieu C."/>
            <person name="Desvignes T."/>
            <person name="Floi Bucao C."/>
            <person name="Jouanno E."/>
            <person name="Wen M."/>
            <person name="Mejri S."/>
            <person name="Dirks R."/>
            <person name="Jansen H."/>
            <person name="Henkel C."/>
            <person name="Chen W.J."/>
            <person name="Zahm M."/>
            <person name="Cabau C."/>
            <person name="Klopp C."/>
            <person name="Thompson A.W."/>
            <person name="Robinson-Rechavi M."/>
            <person name="Braasch I."/>
            <person name="Lecointre G."/>
            <person name="Bobe J."/>
            <person name="Postlethwait J.H."/>
            <person name="Berthelot C."/>
            <person name="Roest Crollius H."/>
            <person name="Guiguen Y."/>
        </authorList>
    </citation>
    <scope>NUCLEOTIDE SEQUENCE</scope>
    <source>
        <strain evidence="6">Concon-B</strain>
    </source>
</reference>
<feature type="compositionally biased region" description="Basic and acidic residues" evidence="4">
    <location>
        <begin position="1244"/>
        <end position="1258"/>
    </location>
</feature>
<dbReference type="Gene3D" id="2.80.10.50">
    <property type="match status" value="1"/>
</dbReference>
<accession>A0A9Q1DEB5</accession>
<dbReference type="PROSITE" id="PS50915">
    <property type="entry name" value="CRYSTALLIN_BETA_GAMMA"/>
    <property type="match status" value="6"/>
</dbReference>
<feature type="compositionally biased region" description="Basic and acidic residues" evidence="4">
    <location>
        <begin position="239"/>
        <end position="250"/>
    </location>
</feature>
<feature type="region of interest" description="Disordered" evidence="4">
    <location>
        <begin position="17"/>
        <end position="36"/>
    </location>
</feature>
<feature type="coiled-coil region" evidence="3">
    <location>
        <begin position="512"/>
        <end position="567"/>
    </location>
</feature>
<dbReference type="PROSITE" id="PS50231">
    <property type="entry name" value="RICIN_B_LECTIN"/>
    <property type="match status" value="1"/>
</dbReference>
<evidence type="ECO:0000259" key="5">
    <source>
        <dbReference type="PROSITE" id="PS50915"/>
    </source>
</evidence>
<feature type="region of interest" description="Disordered" evidence="4">
    <location>
        <begin position="452"/>
        <end position="478"/>
    </location>
</feature>
<keyword evidence="2" id="KW-0677">Repeat</keyword>
<feature type="domain" description="Beta/gamma crystallin 'Greek key'" evidence="5">
    <location>
        <begin position="1516"/>
        <end position="1558"/>
    </location>
</feature>
<feature type="compositionally biased region" description="Basic and acidic residues" evidence="4">
    <location>
        <begin position="784"/>
        <end position="816"/>
    </location>
</feature>
<dbReference type="SMART" id="SM00247">
    <property type="entry name" value="XTALbg"/>
    <property type="match status" value="6"/>
</dbReference>
<dbReference type="InterPro" id="IPR011024">
    <property type="entry name" value="G_crystallin-like"/>
</dbReference>
<feature type="compositionally biased region" description="Polar residues" evidence="4">
    <location>
        <begin position="651"/>
        <end position="664"/>
    </location>
</feature>
<feature type="domain" description="Beta/gamma crystallin 'Greek key'" evidence="5">
    <location>
        <begin position="1607"/>
        <end position="1650"/>
    </location>
</feature>